<sequence length="123" mass="12781">MVKTVKGMNALGGLVYSTEAGRTCPGCRQPVAACNCAAAPLPEGDGIARIRRETKGRGGKTVTTVSGLPLQAEELKVLGKKLKTRCGCGGSVKEGTIEIQGDHADLITAWLKEQGFQARRAGG</sequence>
<dbReference type="InterPro" id="IPR005872">
    <property type="entry name" value="SUI1_arc_bac"/>
</dbReference>
<dbReference type="Pfam" id="PF01253">
    <property type="entry name" value="SUI1"/>
    <property type="match status" value="1"/>
</dbReference>
<dbReference type="Gene3D" id="3.30.780.10">
    <property type="entry name" value="SUI1-like domain"/>
    <property type="match status" value="1"/>
</dbReference>
<evidence type="ECO:0000259" key="4">
    <source>
        <dbReference type="PROSITE" id="PS50296"/>
    </source>
</evidence>
<comment type="similarity">
    <text evidence="1">Belongs to the SUI1 family.</text>
</comment>
<evidence type="ECO:0000256" key="2">
    <source>
        <dbReference type="ARBA" id="ARBA00022845"/>
    </source>
</evidence>
<accession>A0ABQ1PN98</accession>
<keyword evidence="5" id="KW-0396">Initiation factor</keyword>
<gene>
    <name evidence="5" type="ORF">GCM10007418_19350</name>
</gene>
<keyword evidence="2" id="KW-0810">Translation regulation</keyword>
<dbReference type="RefSeq" id="WP_150278324.1">
    <property type="nucleotide sequence ID" value="NZ_BMFF01000003.1"/>
</dbReference>
<dbReference type="CDD" id="cd11567">
    <property type="entry name" value="YciH_like"/>
    <property type="match status" value="1"/>
</dbReference>
<dbReference type="InterPro" id="IPR001950">
    <property type="entry name" value="SUI1"/>
</dbReference>
<keyword evidence="6" id="KW-1185">Reference proteome</keyword>
<organism evidence="5 6">
    <name type="scientific">Halopseudomonas salina</name>
    <dbReference type="NCBI Taxonomy" id="1323744"/>
    <lineage>
        <taxon>Bacteria</taxon>
        <taxon>Pseudomonadati</taxon>
        <taxon>Pseudomonadota</taxon>
        <taxon>Gammaproteobacteria</taxon>
        <taxon>Pseudomonadales</taxon>
        <taxon>Pseudomonadaceae</taxon>
        <taxon>Halopseudomonas</taxon>
    </lineage>
</organism>
<dbReference type="PANTHER" id="PTHR12789:SF0">
    <property type="entry name" value="DENSITY-REGULATED PROTEIN"/>
    <property type="match status" value="1"/>
</dbReference>
<feature type="domain" description="SUI1" evidence="4">
    <location>
        <begin position="52"/>
        <end position="115"/>
    </location>
</feature>
<dbReference type="InterPro" id="IPR036877">
    <property type="entry name" value="SUI1_dom_sf"/>
</dbReference>
<keyword evidence="3" id="KW-0648">Protein biosynthesis</keyword>
<proteinExistence type="inferred from homology"/>
<evidence type="ECO:0000256" key="1">
    <source>
        <dbReference type="ARBA" id="ARBA00005422"/>
    </source>
</evidence>
<name>A0ABQ1PN98_9GAMM</name>
<dbReference type="EMBL" id="BMFF01000003">
    <property type="protein sequence ID" value="GGD00180.1"/>
    <property type="molecule type" value="Genomic_DNA"/>
</dbReference>
<dbReference type="PROSITE" id="PS50296">
    <property type="entry name" value="SUI1"/>
    <property type="match status" value="1"/>
</dbReference>
<reference evidence="6" key="1">
    <citation type="journal article" date="2019" name="Int. J. Syst. Evol. Microbiol.">
        <title>The Global Catalogue of Microorganisms (GCM) 10K type strain sequencing project: providing services to taxonomists for standard genome sequencing and annotation.</title>
        <authorList>
            <consortium name="The Broad Institute Genomics Platform"/>
            <consortium name="The Broad Institute Genome Sequencing Center for Infectious Disease"/>
            <person name="Wu L."/>
            <person name="Ma J."/>
        </authorList>
    </citation>
    <scope>NUCLEOTIDE SEQUENCE [LARGE SCALE GENOMIC DNA]</scope>
    <source>
        <strain evidence="6">CGMCC 1.12482</strain>
    </source>
</reference>
<evidence type="ECO:0000256" key="3">
    <source>
        <dbReference type="ARBA" id="ARBA00022917"/>
    </source>
</evidence>
<evidence type="ECO:0000313" key="6">
    <source>
        <dbReference type="Proteomes" id="UP000638188"/>
    </source>
</evidence>
<dbReference type="PANTHER" id="PTHR12789">
    <property type="entry name" value="DENSITY-REGULATED PROTEIN HOMOLOG"/>
    <property type="match status" value="1"/>
</dbReference>
<evidence type="ECO:0000313" key="5">
    <source>
        <dbReference type="EMBL" id="GGD00180.1"/>
    </source>
</evidence>
<comment type="caution">
    <text evidence="5">The sequence shown here is derived from an EMBL/GenBank/DDBJ whole genome shotgun (WGS) entry which is preliminary data.</text>
</comment>
<dbReference type="GO" id="GO:0003743">
    <property type="term" value="F:translation initiation factor activity"/>
    <property type="evidence" value="ECO:0007669"/>
    <property type="project" value="UniProtKB-KW"/>
</dbReference>
<dbReference type="Proteomes" id="UP000638188">
    <property type="component" value="Unassembled WGS sequence"/>
</dbReference>
<dbReference type="NCBIfam" id="TIGR01158">
    <property type="entry name" value="SUI1_rel"/>
    <property type="match status" value="1"/>
</dbReference>
<dbReference type="NCBIfam" id="NF005297">
    <property type="entry name" value="PRK06824.1"/>
    <property type="match status" value="1"/>
</dbReference>
<dbReference type="PIRSF" id="PIRSF037511">
    <property type="entry name" value="Transl_init_SUI1_pro"/>
    <property type="match status" value="1"/>
</dbReference>
<dbReference type="SUPFAM" id="SSF55159">
    <property type="entry name" value="eIF1-like"/>
    <property type="match status" value="1"/>
</dbReference>
<protein>
    <submittedName>
        <fullName evidence="5">Translation initiation factor</fullName>
    </submittedName>
</protein>
<dbReference type="InterPro" id="IPR050318">
    <property type="entry name" value="DENR/SUI1_TIF"/>
</dbReference>